<keyword evidence="2" id="KW-1185">Reference proteome</keyword>
<comment type="caution">
    <text evidence="1">The sequence shown here is derived from an EMBL/GenBank/DDBJ whole genome shotgun (WGS) entry which is preliminary data.</text>
</comment>
<protein>
    <submittedName>
        <fullName evidence="1">Uncharacterized protein</fullName>
    </submittedName>
</protein>
<evidence type="ECO:0000313" key="1">
    <source>
        <dbReference type="EMBL" id="KAG6576942.1"/>
    </source>
</evidence>
<name>A0AAV6M966_9ROSI</name>
<proteinExistence type="predicted"/>
<feature type="non-terminal residue" evidence="1">
    <location>
        <position position="1"/>
    </location>
</feature>
<sequence length="97" mass="10866">MQLSSHSSIVLDAMANWDTLHGGFCTPRSVPSMFVKIPGVAGRIKAQVSSHVSHDFKRKCGKSNTIAILNTKAWWVEFRLPTDMDGHLSCCCFFFLY</sequence>
<accession>A0AAV6M966</accession>
<dbReference type="Proteomes" id="UP000685013">
    <property type="component" value="Chromosome 16"/>
</dbReference>
<reference evidence="1 2" key="1">
    <citation type="journal article" date="2021" name="Hortic Res">
        <title>The domestication of Cucurbita argyrosperma as revealed by the genome of its wild relative.</title>
        <authorList>
            <person name="Barrera-Redondo J."/>
            <person name="Sanchez-de la Vega G."/>
            <person name="Aguirre-Liguori J.A."/>
            <person name="Castellanos-Morales G."/>
            <person name="Gutierrez-Guerrero Y.T."/>
            <person name="Aguirre-Dugua X."/>
            <person name="Aguirre-Planter E."/>
            <person name="Tenaillon M.I."/>
            <person name="Lira-Saade R."/>
            <person name="Eguiarte L.E."/>
        </authorList>
    </citation>
    <scope>NUCLEOTIDE SEQUENCE [LARGE SCALE GENOMIC DNA]</scope>
    <source>
        <strain evidence="1">JBR-2021</strain>
    </source>
</reference>
<evidence type="ECO:0000313" key="2">
    <source>
        <dbReference type="Proteomes" id="UP000685013"/>
    </source>
</evidence>
<dbReference type="AlphaFoldDB" id="A0AAV6M966"/>
<dbReference type="EMBL" id="JAGKQH010000016">
    <property type="protein sequence ID" value="KAG6576942.1"/>
    <property type="molecule type" value="Genomic_DNA"/>
</dbReference>
<organism evidence="1 2">
    <name type="scientific">Cucurbita argyrosperma subsp. sororia</name>
    <dbReference type="NCBI Taxonomy" id="37648"/>
    <lineage>
        <taxon>Eukaryota</taxon>
        <taxon>Viridiplantae</taxon>
        <taxon>Streptophyta</taxon>
        <taxon>Embryophyta</taxon>
        <taxon>Tracheophyta</taxon>
        <taxon>Spermatophyta</taxon>
        <taxon>Magnoliopsida</taxon>
        <taxon>eudicotyledons</taxon>
        <taxon>Gunneridae</taxon>
        <taxon>Pentapetalae</taxon>
        <taxon>rosids</taxon>
        <taxon>fabids</taxon>
        <taxon>Cucurbitales</taxon>
        <taxon>Cucurbitaceae</taxon>
        <taxon>Cucurbiteae</taxon>
        <taxon>Cucurbita</taxon>
    </lineage>
</organism>
<gene>
    <name evidence="1" type="ORF">SDJN03_24516</name>
</gene>